<dbReference type="EMBL" id="CP015772">
    <property type="protein sequence ID" value="ANH81853.1"/>
    <property type="molecule type" value="Genomic_DNA"/>
</dbReference>
<dbReference type="GO" id="GO:0006313">
    <property type="term" value="P:DNA transposition"/>
    <property type="evidence" value="ECO:0007669"/>
    <property type="project" value="InterPro"/>
</dbReference>
<protein>
    <submittedName>
        <fullName evidence="3">Uncharacterized protein</fullName>
    </submittedName>
</protein>
<evidence type="ECO:0000313" key="3">
    <source>
        <dbReference type="EMBL" id="ANH81853.1"/>
    </source>
</evidence>
<dbReference type="NCBIfam" id="NF033542">
    <property type="entry name" value="transpos_IS110"/>
    <property type="match status" value="1"/>
</dbReference>
<keyword evidence="4" id="KW-1185">Reference proteome</keyword>
<dbReference type="InterPro" id="IPR047650">
    <property type="entry name" value="Transpos_IS110"/>
</dbReference>
<dbReference type="PANTHER" id="PTHR33055:SF13">
    <property type="entry name" value="TRANSPOSASE"/>
    <property type="match status" value="1"/>
</dbReference>
<feature type="domain" description="Transposase IS116/IS110/IS902 C-terminal" evidence="2">
    <location>
        <begin position="230"/>
        <end position="299"/>
    </location>
</feature>
<dbReference type="GO" id="GO:0004803">
    <property type="term" value="F:transposase activity"/>
    <property type="evidence" value="ECO:0007669"/>
    <property type="project" value="InterPro"/>
</dbReference>
<dbReference type="Pfam" id="PF01548">
    <property type="entry name" value="DEDD_Tnp_IS110"/>
    <property type="match status" value="1"/>
</dbReference>
<dbReference type="PANTHER" id="PTHR33055">
    <property type="entry name" value="TRANSPOSASE FOR INSERTION SEQUENCE ELEMENT IS1111A"/>
    <property type="match status" value="1"/>
</dbReference>
<dbReference type="KEGG" id="nia:A8C56_13475"/>
<dbReference type="InterPro" id="IPR003346">
    <property type="entry name" value="Transposase_20"/>
</dbReference>
<gene>
    <name evidence="3" type="ORF">A8C56_13475</name>
</gene>
<dbReference type="AlphaFoldDB" id="A0A1A9I2U6"/>
<proteinExistence type="predicted"/>
<organism evidence="3 4">
    <name type="scientific">Niabella ginsenosidivorans</name>
    <dbReference type="NCBI Taxonomy" id="1176587"/>
    <lineage>
        <taxon>Bacteria</taxon>
        <taxon>Pseudomonadati</taxon>
        <taxon>Bacteroidota</taxon>
        <taxon>Chitinophagia</taxon>
        <taxon>Chitinophagales</taxon>
        <taxon>Chitinophagaceae</taxon>
        <taxon>Niabella</taxon>
    </lineage>
</organism>
<sequence>MEATGVYWIALPELLEQAGFCVCLVNPKEVKQVKGRKTDVADACWMQKMFSAGLVRQSYIPAGRLKELRMLMREREDIISMGSSYVNKMQKALELMNIKLTEVISQITGVSGIRMIEAILRGERDGKVLLSLCHKSIKDKKADEVLMALEGNYNESWLFLLEQNLRLWKIHEQQILIVDQRMEVLLSFLEQGSSFVAPVHKEKPVRHHKPMIKDLNQKLLNIYGVDAGCLPGVTNYSMLKLLGETGTDLSRFPTEKHYVSWCGLSPDHNQSGSRSRKAKMKNSSRVGQIFREIAQSLLNSKHIAIGTFIRRIRARKGPAIAIKAGARKIAIAFYNLLTKGTAYLEQGAAKYEQQLKQREQQYLLKLATKHNLKLVEI</sequence>
<dbReference type="Proteomes" id="UP000077667">
    <property type="component" value="Chromosome"/>
</dbReference>
<dbReference type="GO" id="GO:0003677">
    <property type="term" value="F:DNA binding"/>
    <property type="evidence" value="ECO:0007669"/>
    <property type="project" value="InterPro"/>
</dbReference>
<evidence type="ECO:0000313" key="4">
    <source>
        <dbReference type="Proteomes" id="UP000077667"/>
    </source>
</evidence>
<name>A0A1A9I2U6_9BACT</name>
<reference evidence="3 4" key="1">
    <citation type="submission" date="2016-05" db="EMBL/GenBank/DDBJ databases">
        <title>Niabella ginsenosidivorans BS26 whole genome sequencing.</title>
        <authorList>
            <person name="Im W.T."/>
            <person name="Siddiqi M.Z."/>
        </authorList>
    </citation>
    <scope>NUCLEOTIDE SEQUENCE [LARGE SCALE GENOMIC DNA]</scope>
    <source>
        <strain evidence="3 4">BS26</strain>
    </source>
</reference>
<dbReference type="Pfam" id="PF02371">
    <property type="entry name" value="Transposase_20"/>
    <property type="match status" value="1"/>
</dbReference>
<evidence type="ECO:0000259" key="1">
    <source>
        <dbReference type="Pfam" id="PF01548"/>
    </source>
</evidence>
<dbReference type="InterPro" id="IPR002525">
    <property type="entry name" value="Transp_IS110-like_N"/>
</dbReference>
<feature type="domain" description="Transposase IS110-like N-terminal" evidence="1">
    <location>
        <begin position="1"/>
        <end position="96"/>
    </location>
</feature>
<accession>A0A1A9I2U6</accession>
<evidence type="ECO:0000259" key="2">
    <source>
        <dbReference type="Pfam" id="PF02371"/>
    </source>
</evidence>